<dbReference type="EMBL" id="CP001087">
    <property type="protein sequence ID" value="ACN15624.1"/>
    <property type="molecule type" value="Genomic_DNA"/>
</dbReference>
<feature type="domain" description="4Fe-4S ferredoxin-type" evidence="4">
    <location>
        <begin position="5"/>
        <end position="35"/>
    </location>
</feature>
<name>C0QGX5_DESAH</name>
<dbReference type="Proteomes" id="UP000000442">
    <property type="component" value="Chromosome"/>
</dbReference>
<dbReference type="PROSITE" id="PS00198">
    <property type="entry name" value="4FE4S_FER_1"/>
    <property type="match status" value="1"/>
</dbReference>
<dbReference type="AlphaFoldDB" id="C0QGX5"/>
<dbReference type="PANTHER" id="PTHR43193">
    <property type="match status" value="1"/>
</dbReference>
<dbReference type="InterPro" id="IPR052977">
    <property type="entry name" value="Polyferredoxin-like_ET"/>
</dbReference>
<evidence type="ECO:0000313" key="5">
    <source>
        <dbReference type="EMBL" id="ACN15624.1"/>
    </source>
</evidence>
<evidence type="ECO:0000256" key="1">
    <source>
        <dbReference type="ARBA" id="ARBA00022723"/>
    </source>
</evidence>
<sequence length="394" mass="45878">MLKNIAETKDLMERCYGCRACEQICKNNAIQIILNKEGFLYPQIDINNCIECRLCINVCPVLEHPKQENDKPLKVFAAWSKDHKRREFATSGGMFFEIAQKTIQKGGVVFGAAYDRNWNLEHSKAETLEGCVKFCGSKYAQSNTKLTYSEVKQYLEDGRFVYYTGTPCQIAGLKNFLKSDHPYLITSDIVCHGTPSNLLFKKEILWRETQKGKRIESLSYRNKDRFGWGYDCKIIWYNGKIEYEDSCNSPFFNGFWENKTLRKSCYACQFASIPRMGDITLADFWGVKKHVKRIRHTGKGVSMILVNSKKGEQLLQTLDNVEFHNSDLHTALSVQAHLSRPVKQPASRNRIYDEAYTEEYGHFARYNIVSSRIAELKRHLRNFIKRIILWKYWK</sequence>
<dbReference type="HOGENOM" id="CLU_037958_1_0_7"/>
<dbReference type="InterPro" id="IPR017900">
    <property type="entry name" value="4Fe4S_Fe_S_CS"/>
</dbReference>
<dbReference type="InterPro" id="IPR007525">
    <property type="entry name" value="FrhB_FdhB_C"/>
</dbReference>
<evidence type="ECO:0000256" key="2">
    <source>
        <dbReference type="ARBA" id="ARBA00023004"/>
    </source>
</evidence>
<feature type="domain" description="4Fe-4S ferredoxin-type" evidence="4">
    <location>
        <begin position="40"/>
        <end position="70"/>
    </location>
</feature>
<dbReference type="RefSeq" id="WP_015904389.1">
    <property type="nucleotide sequence ID" value="NC_012108.1"/>
</dbReference>
<proteinExistence type="predicted"/>
<gene>
    <name evidence="5" type="ordered locus">HRM2_25300</name>
</gene>
<evidence type="ECO:0000313" key="6">
    <source>
        <dbReference type="Proteomes" id="UP000000442"/>
    </source>
</evidence>
<dbReference type="OrthoDB" id="9789030at2"/>
<keyword evidence="3" id="KW-0411">Iron-sulfur</keyword>
<organism evidence="5 6">
    <name type="scientific">Desulforapulum autotrophicum (strain ATCC 43914 / DSM 3382 / VKM B-1955 / HRM2)</name>
    <name type="common">Desulfobacterium autotrophicum</name>
    <dbReference type="NCBI Taxonomy" id="177437"/>
    <lineage>
        <taxon>Bacteria</taxon>
        <taxon>Pseudomonadati</taxon>
        <taxon>Thermodesulfobacteriota</taxon>
        <taxon>Desulfobacteria</taxon>
        <taxon>Desulfobacterales</taxon>
        <taxon>Desulfobacteraceae</taxon>
        <taxon>Desulforapulum</taxon>
    </lineage>
</organism>
<dbReference type="STRING" id="177437.HRM2_25300"/>
<dbReference type="PANTHER" id="PTHR43193:SF2">
    <property type="entry name" value="POLYFERREDOXIN PROTEIN FWDF"/>
    <property type="match status" value="1"/>
</dbReference>
<protein>
    <submittedName>
        <fullName evidence="5">Predicted F420 dehydrogenase, beta subunit</fullName>
    </submittedName>
</protein>
<dbReference type="GO" id="GO:0051536">
    <property type="term" value="F:iron-sulfur cluster binding"/>
    <property type="evidence" value="ECO:0007669"/>
    <property type="project" value="UniProtKB-KW"/>
</dbReference>
<keyword evidence="1" id="KW-0479">Metal-binding</keyword>
<dbReference type="Gene3D" id="3.30.70.20">
    <property type="match status" value="1"/>
</dbReference>
<keyword evidence="2" id="KW-0408">Iron</keyword>
<reference evidence="5 6" key="1">
    <citation type="journal article" date="2009" name="Environ. Microbiol.">
        <title>Genome sequence of Desulfobacterium autotrophicum HRM2, a marine sulfate reducer oxidizing organic carbon completely to carbon dioxide.</title>
        <authorList>
            <person name="Strittmatter A.W."/>
            <person name="Liesegang H."/>
            <person name="Rabus R."/>
            <person name="Decker I."/>
            <person name="Amann J."/>
            <person name="Andres S."/>
            <person name="Henne A."/>
            <person name="Fricke W.F."/>
            <person name="Martinez-Arias R."/>
            <person name="Bartels D."/>
            <person name="Goesmann A."/>
            <person name="Krause L."/>
            <person name="Puehler A."/>
            <person name="Klenk H.P."/>
            <person name="Richter M."/>
            <person name="Schuler M."/>
            <person name="Gloeckner F.O."/>
            <person name="Meyerdierks A."/>
            <person name="Gottschalk G."/>
            <person name="Amann R."/>
        </authorList>
    </citation>
    <scope>NUCLEOTIDE SEQUENCE [LARGE SCALE GENOMIC DNA]</scope>
    <source>
        <strain evidence="6">ATCC 43914 / DSM 3382 / HRM2</strain>
    </source>
</reference>
<evidence type="ECO:0000259" key="4">
    <source>
        <dbReference type="PROSITE" id="PS51379"/>
    </source>
</evidence>
<dbReference type="eggNOG" id="COG1035">
    <property type="taxonomic scope" value="Bacteria"/>
</dbReference>
<dbReference type="PROSITE" id="PS51379">
    <property type="entry name" value="4FE4S_FER_2"/>
    <property type="match status" value="2"/>
</dbReference>
<dbReference type="KEGG" id="dat:HRM2_25300"/>
<evidence type="ECO:0000256" key="3">
    <source>
        <dbReference type="ARBA" id="ARBA00023014"/>
    </source>
</evidence>
<dbReference type="eggNOG" id="COG1143">
    <property type="taxonomic scope" value="Bacteria"/>
</dbReference>
<dbReference type="GO" id="GO:0046872">
    <property type="term" value="F:metal ion binding"/>
    <property type="evidence" value="ECO:0007669"/>
    <property type="project" value="UniProtKB-KW"/>
</dbReference>
<accession>C0QGX5</accession>
<dbReference type="Pfam" id="PF04432">
    <property type="entry name" value="FrhB_FdhB_C"/>
    <property type="match status" value="1"/>
</dbReference>
<dbReference type="InterPro" id="IPR017896">
    <property type="entry name" value="4Fe4S_Fe-S-bd"/>
</dbReference>
<dbReference type="SUPFAM" id="SSF54862">
    <property type="entry name" value="4Fe-4S ferredoxins"/>
    <property type="match status" value="1"/>
</dbReference>
<keyword evidence="6" id="KW-1185">Reference proteome</keyword>
<dbReference type="Pfam" id="PF12838">
    <property type="entry name" value="Fer4_7"/>
    <property type="match status" value="1"/>
</dbReference>